<evidence type="ECO:0008006" key="5">
    <source>
        <dbReference type="Google" id="ProtNLM"/>
    </source>
</evidence>
<dbReference type="RefSeq" id="WP_186636169.1">
    <property type="nucleotide sequence ID" value="NZ_JACOAF010000021.1"/>
</dbReference>
<evidence type="ECO:0000256" key="2">
    <source>
        <dbReference type="SAM" id="SignalP"/>
    </source>
</evidence>
<keyword evidence="4" id="KW-1185">Reference proteome</keyword>
<accession>A0ABR6VRG6</accession>
<reference evidence="3 4" key="1">
    <citation type="journal article" date="2019" name="Int. J. Syst. Evol. Microbiol.">
        <title>Rufibacter sediminis sp. nov., isolated from freshwater lake sediment.</title>
        <authorList>
            <person name="Qu J.H."/>
            <person name="Zhang L.J."/>
            <person name="Fu Y.H."/>
            <person name="Li H.F."/>
        </authorList>
    </citation>
    <scope>NUCLEOTIDE SEQUENCE [LARGE SCALE GENOMIC DNA]</scope>
    <source>
        <strain evidence="3 4">H-1</strain>
    </source>
</reference>
<feature type="chain" id="PRO_5046422177" description="DUF4168 domain-containing protein" evidence="2">
    <location>
        <begin position="20"/>
        <end position="238"/>
    </location>
</feature>
<evidence type="ECO:0000256" key="1">
    <source>
        <dbReference type="SAM" id="MobiDB-lite"/>
    </source>
</evidence>
<protein>
    <recommendedName>
        <fullName evidence="5">DUF4168 domain-containing protein</fullName>
    </recommendedName>
</protein>
<feature type="region of interest" description="Disordered" evidence="1">
    <location>
        <begin position="165"/>
        <end position="238"/>
    </location>
</feature>
<evidence type="ECO:0000313" key="4">
    <source>
        <dbReference type="Proteomes" id="UP000659698"/>
    </source>
</evidence>
<feature type="compositionally biased region" description="Basic and acidic residues" evidence="1">
    <location>
        <begin position="186"/>
        <end position="201"/>
    </location>
</feature>
<feature type="signal peptide" evidence="2">
    <location>
        <begin position="1"/>
        <end position="19"/>
    </location>
</feature>
<gene>
    <name evidence="3" type="ORF">H7U12_08880</name>
</gene>
<sequence length="238" mass="26331">MKKLILSALFIGAVYTAQAQTNLTGTAAASRTVLSMSAQEMSRQMYNELELNEGQYIKLKALNQARFDKFSEIEKMYASDAQMREAKIKEVNEQLDQEFAQILTPKQFTSYLEMDGRPVAQAATTTEMNATSTNVSEGTTTTNSTETGAVNTEVKVKDDKVKMESGSDKVKLEGDKMKAESASGEMKVKGNTEKLKTESVKYKSSPSETKIITPEGKSKVESDKMKIKTETTKKKVKN</sequence>
<keyword evidence="2" id="KW-0732">Signal</keyword>
<organism evidence="3 4">
    <name type="scientific">Rufibacter sediminis</name>
    <dbReference type="NCBI Taxonomy" id="2762756"/>
    <lineage>
        <taxon>Bacteria</taxon>
        <taxon>Pseudomonadati</taxon>
        <taxon>Bacteroidota</taxon>
        <taxon>Cytophagia</taxon>
        <taxon>Cytophagales</taxon>
        <taxon>Hymenobacteraceae</taxon>
        <taxon>Rufibacter</taxon>
    </lineage>
</organism>
<dbReference type="EMBL" id="JACOAF010000021">
    <property type="protein sequence ID" value="MBC3539794.1"/>
    <property type="molecule type" value="Genomic_DNA"/>
</dbReference>
<name>A0ABR6VRG6_9BACT</name>
<dbReference type="Proteomes" id="UP000659698">
    <property type="component" value="Unassembled WGS sequence"/>
</dbReference>
<feature type="compositionally biased region" description="Basic and acidic residues" evidence="1">
    <location>
        <begin position="165"/>
        <end position="179"/>
    </location>
</feature>
<evidence type="ECO:0000313" key="3">
    <source>
        <dbReference type="EMBL" id="MBC3539794.1"/>
    </source>
</evidence>
<proteinExistence type="predicted"/>
<comment type="caution">
    <text evidence="3">The sequence shown here is derived from an EMBL/GenBank/DDBJ whole genome shotgun (WGS) entry which is preliminary data.</text>
</comment>
<feature type="compositionally biased region" description="Basic and acidic residues" evidence="1">
    <location>
        <begin position="216"/>
        <end position="238"/>
    </location>
</feature>